<dbReference type="EMBL" id="DAAFPX010000001">
    <property type="protein sequence ID" value="HAB1014506.1"/>
    <property type="molecule type" value="Genomic_DNA"/>
</dbReference>
<dbReference type="AlphaFoldDB" id="A0A5I8XA05"/>
<dbReference type="EMBL" id="DAAGWM010000002">
    <property type="protein sequence ID" value="HAB4835166.1"/>
    <property type="molecule type" value="Genomic_DNA"/>
</dbReference>
<evidence type="ECO:0000256" key="1">
    <source>
        <dbReference type="SAM" id="Phobius"/>
    </source>
</evidence>
<dbReference type="InterPro" id="IPR036291">
    <property type="entry name" value="NAD(P)-bd_dom_sf"/>
</dbReference>
<accession>A0A5I8XA05</accession>
<evidence type="ECO:0000313" key="5">
    <source>
        <dbReference type="EMBL" id="HAB3709126.1"/>
    </source>
</evidence>
<reference evidence="9" key="2">
    <citation type="submission" date="2019-10" db="EMBL/GenBank/DDBJ databases">
        <authorList>
            <consortium name="NCBI Pathogen Detection Project"/>
        </authorList>
    </citation>
    <scope>NUCLEOTIDE SEQUENCE</scope>
    <source>
        <strain evidence="13">NCTR-SF22</strain>
        <strain evidence="9">Salmonella enterica</strain>
    </source>
</reference>
<reference evidence="9" key="1">
    <citation type="journal article" date="2018" name="Genome Biol.">
        <title>SKESA: strategic k-mer extension for scrupulous assemblies.</title>
        <authorList>
            <person name="Souvorov A."/>
            <person name="Agarwala R."/>
            <person name="Lipman D.J."/>
        </authorList>
    </citation>
    <scope>NUCLEOTIDE SEQUENCE</scope>
    <source>
        <strain evidence="13">NCTR-SF22</strain>
        <strain evidence="9">Salmonella enterica</strain>
    </source>
</reference>
<gene>
    <name evidence="2" type="ORF">GB124_00440</name>
    <name evidence="9" type="ORF">GB355_01555</name>
    <name evidence="12" type="ORF">GB421_05065</name>
    <name evidence="10" type="ORF">GB623_00430</name>
    <name evidence="5" type="ORF">GBV40_14450</name>
    <name evidence="11" type="ORF">GBV66_04385</name>
    <name evidence="4" type="ORF">GBV92_03425</name>
    <name evidence="3" type="ORF">GBX10_04730</name>
    <name evidence="7" type="ORF">GBY24_03425</name>
    <name evidence="6" type="ORF">GBY28_02080</name>
    <name evidence="8" type="ORF">GBZ03_03840</name>
    <name evidence="13" type="ORF">GND64_000085</name>
</gene>
<evidence type="ECO:0000313" key="3">
    <source>
        <dbReference type="EMBL" id="HAB1456670.1"/>
    </source>
</evidence>
<proteinExistence type="predicted"/>
<dbReference type="EMBL" id="DAAHHJ010000001">
    <property type="protein sequence ID" value="HAB6091788.1"/>
    <property type="molecule type" value="Genomic_DNA"/>
</dbReference>
<name>A0A5I8XA05_SALET</name>
<dbReference type="EMBL" id="DAAGMU010000018">
    <property type="protein sequence ID" value="HAB3709126.1"/>
    <property type="molecule type" value="Genomic_DNA"/>
</dbReference>
<dbReference type="EMBL" id="DAAGMS010000002">
    <property type="protein sequence ID" value="HAB3698120.1"/>
    <property type="molecule type" value="Genomic_DNA"/>
</dbReference>
<dbReference type="EMBL" id="DAAHHF010000002">
    <property type="protein sequence ID" value="HAB6151231.1"/>
    <property type="molecule type" value="Genomic_DNA"/>
</dbReference>
<dbReference type="EMBL" id="DAAWEV010000001">
    <property type="protein sequence ID" value="HAF7590872.1"/>
    <property type="molecule type" value="Genomic_DNA"/>
</dbReference>
<evidence type="ECO:0000313" key="4">
    <source>
        <dbReference type="EMBL" id="HAB3698120.1"/>
    </source>
</evidence>
<dbReference type="EMBL" id="DAAGSC010000002">
    <property type="protein sequence ID" value="HAB4333919.1"/>
    <property type="molecule type" value="Genomic_DNA"/>
</dbReference>
<feature type="transmembrane region" description="Helical" evidence="1">
    <location>
        <begin position="12"/>
        <end position="32"/>
    </location>
</feature>
<evidence type="ECO:0000313" key="12">
    <source>
        <dbReference type="EMBL" id="HAB6160084.1"/>
    </source>
</evidence>
<keyword evidence="1" id="KW-0472">Membrane</keyword>
<dbReference type="EMBL" id="DAAGQI010000002">
    <property type="protein sequence ID" value="HAB4116536.1"/>
    <property type="molecule type" value="Genomic_DNA"/>
</dbReference>
<evidence type="ECO:0000313" key="10">
    <source>
        <dbReference type="EMBL" id="HAB6091788.1"/>
    </source>
</evidence>
<evidence type="ECO:0000313" key="11">
    <source>
        <dbReference type="EMBL" id="HAB6151231.1"/>
    </source>
</evidence>
<dbReference type="EMBL" id="DAAHIO010000003">
    <property type="protein sequence ID" value="HAB6160084.1"/>
    <property type="molecule type" value="Genomic_DNA"/>
</dbReference>
<dbReference type="EMBL" id="DAAFUW010000003">
    <property type="protein sequence ID" value="HAB1456670.1"/>
    <property type="molecule type" value="Genomic_DNA"/>
</dbReference>
<keyword evidence="1" id="KW-1133">Transmembrane helix</keyword>
<dbReference type="Gene3D" id="3.40.50.720">
    <property type="entry name" value="NAD(P)-binding Rossmann-like Domain"/>
    <property type="match status" value="1"/>
</dbReference>
<evidence type="ECO:0008006" key="14">
    <source>
        <dbReference type="Google" id="ProtNLM"/>
    </source>
</evidence>
<sequence>MKQSNNQVGEKVLVLGAGQLGASVLASLVPAITQRNGSVCVIVSGRSRDKQSKRRSSIHQQLADAGARFIPVDIADSSVAALKDQFHGFDTIINCMGFVAGAGTQIKITRRGTGGGR</sequence>
<dbReference type="EMBL" id="DAAHGH010000001">
    <property type="protein sequence ID" value="HAB5983950.1"/>
    <property type="molecule type" value="Genomic_DNA"/>
</dbReference>
<evidence type="ECO:0000313" key="9">
    <source>
        <dbReference type="EMBL" id="HAB5983950.1"/>
    </source>
</evidence>
<evidence type="ECO:0000313" key="6">
    <source>
        <dbReference type="EMBL" id="HAB4116536.1"/>
    </source>
</evidence>
<evidence type="ECO:0000313" key="7">
    <source>
        <dbReference type="EMBL" id="HAB4333919.1"/>
    </source>
</evidence>
<evidence type="ECO:0000313" key="8">
    <source>
        <dbReference type="EMBL" id="HAB4835166.1"/>
    </source>
</evidence>
<protein>
    <recommendedName>
        <fullName evidence="14">Aromatic alcohol reductase</fullName>
    </recommendedName>
</protein>
<dbReference type="SUPFAM" id="SSF51735">
    <property type="entry name" value="NAD(P)-binding Rossmann-fold domains"/>
    <property type="match status" value="1"/>
</dbReference>
<evidence type="ECO:0000313" key="2">
    <source>
        <dbReference type="EMBL" id="HAB1014506.1"/>
    </source>
</evidence>
<comment type="caution">
    <text evidence="9">The sequence shown here is derived from an EMBL/GenBank/DDBJ whole genome shotgun (WGS) entry which is preliminary data.</text>
</comment>
<keyword evidence="1" id="KW-0812">Transmembrane</keyword>
<evidence type="ECO:0000313" key="13">
    <source>
        <dbReference type="EMBL" id="HAF7590872.1"/>
    </source>
</evidence>
<organism evidence="9">
    <name type="scientific">Salmonella enterica subsp. enterica serovar Choleraesuis</name>
    <dbReference type="NCBI Taxonomy" id="119912"/>
    <lineage>
        <taxon>Bacteria</taxon>
        <taxon>Pseudomonadati</taxon>
        <taxon>Pseudomonadota</taxon>
        <taxon>Gammaproteobacteria</taxon>
        <taxon>Enterobacterales</taxon>
        <taxon>Enterobacteriaceae</taxon>
        <taxon>Salmonella</taxon>
    </lineage>
</organism>